<dbReference type="InterPro" id="IPR034242">
    <property type="entry name" value="MauL"/>
</dbReference>
<organism evidence="1 2">
    <name type="scientific">Paraglaciecola psychrophila 170</name>
    <dbReference type="NCBI Taxonomy" id="1129794"/>
    <lineage>
        <taxon>Bacteria</taxon>
        <taxon>Pseudomonadati</taxon>
        <taxon>Pseudomonadota</taxon>
        <taxon>Gammaproteobacteria</taxon>
        <taxon>Alteromonadales</taxon>
        <taxon>Alteromonadaceae</taxon>
        <taxon>Paraglaciecola</taxon>
    </lineage>
</organism>
<gene>
    <name evidence="1" type="ORF">C427_0781</name>
</gene>
<protein>
    <recommendedName>
        <fullName evidence="3">Methylamine utilization protein</fullName>
    </recommendedName>
</protein>
<keyword evidence="2" id="KW-1185">Reference proteome</keyword>
<dbReference type="SUPFAM" id="SSF49503">
    <property type="entry name" value="Cupredoxins"/>
    <property type="match status" value="1"/>
</dbReference>
<proteinExistence type="predicted"/>
<dbReference type="eggNOG" id="COG3794">
    <property type="taxonomic scope" value="Bacteria"/>
</dbReference>
<dbReference type="PATRIC" id="fig|1129794.4.peg.770"/>
<dbReference type="Proteomes" id="UP000011864">
    <property type="component" value="Chromosome"/>
</dbReference>
<dbReference type="STRING" id="1129794.C427_0781"/>
<accession>K7AHL5</accession>
<dbReference type="EMBL" id="CP003837">
    <property type="protein sequence ID" value="AGH42890.1"/>
    <property type="molecule type" value="Genomic_DNA"/>
</dbReference>
<dbReference type="Gene3D" id="2.60.40.420">
    <property type="entry name" value="Cupredoxins - blue copper proteins"/>
    <property type="match status" value="1"/>
</dbReference>
<sequence>MKINTSGLMFIKRVNNLWACIFITFICPFALAESVQISDQFGNPIENVVISFTTSEAFNVKPSVVIMDQIDKQFAPLVLVVQKNQTVSFPNSDDIRHHLYSFSKPKSFEFKMFKGGESKQLTFDQTGIVVLGCNIHDQMVGYIYVADNEYTVITNDQGIAELPSAELNVKLWHSRLSVNKIERKDVQLGASDSEQPILITLTLLTDVIAPVKSKFGSEKFSKGNQ</sequence>
<dbReference type="InterPro" id="IPR008972">
    <property type="entry name" value="Cupredoxin"/>
</dbReference>
<dbReference type="OrthoDB" id="9772097at2"/>
<evidence type="ECO:0008006" key="3">
    <source>
        <dbReference type="Google" id="ProtNLM"/>
    </source>
</evidence>
<reference evidence="1 2" key="1">
    <citation type="journal article" date="2013" name="Genome Announc.">
        <title>Complete Genome Sequence of Glaciecola psychrophila Strain 170T.</title>
        <authorList>
            <person name="Yin J."/>
            <person name="Chen J."/>
            <person name="Liu G."/>
            <person name="Yu Y."/>
            <person name="Song L."/>
            <person name="Wang X."/>
            <person name="Qu X."/>
        </authorList>
    </citation>
    <scope>NUCLEOTIDE SEQUENCE [LARGE SCALE GENOMIC DNA]</scope>
    <source>
        <strain evidence="1 2">170</strain>
    </source>
</reference>
<dbReference type="AlphaFoldDB" id="K7AHL5"/>
<evidence type="ECO:0000313" key="1">
    <source>
        <dbReference type="EMBL" id="AGH42890.1"/>
    </source>
</evidence>
<dbReference type="RefSeq" id="WP_007642803.1">
    <property type="nucleotide sequence ID" value="NC_020514.1"/>
</dbReference>
<evidence type="ECO:0000313" key="2">
    <source>
        <dbReference type="Proteomes" id="UP000011864"/>
    </source>
</evidence>
<dbReference type="CDD" id="cd04221">
    <property type="entry name" value="MauL"/>
    <property type="match status" value="1"/>
</dbReference>
<dbReference type="HOGENOM" id="CLU_084768_2_1_6"/>
<name>K7AHL5_9ALTE</name>
<dbReference type="KEGG" id="gps:C427_0781"/>